<feature type="transmembrane region" description="Helical" evidence="1">
    <location>
        <begin position="107"/>
        <end position="129"/>
    </location>
</feature>
<keyword evidence="3" id="KW-1185">Reference proteome</keyword>
<feature type="transmembrane region" description="Helical" evidence="1">
    <location>
        <begin position="203"/>
        <end position="222"/>
    </location>
</feature>
<reference evidence="2 3" key="1">
    <citation type="submission" date="2024-09" db="EMBL/GenBank/DDBJ databases">
        <title>Floridaenema gen nov. (Aerosakkonemataceae, Aerosakkonematales ord. nov., Cyanobacteria) from benthic tropical and subtropical fresh waters, with the description of four new species.</title>
        <authorList>
            <person name="Moretto J.A."/>
            <person name="Berthold D.E."/>
            <person name="Lefler F.W."/>
            <person name="Huang I.-S."/>
            <person name="Laughinghouse H. IV."/>
        </authorList>
    </citation>
    <scope>NUCLEOTIDE SEQUENCE [LARGE SCALE GENOMIC DNA]</scope>
    <source>
        <strain evidence="2 3">BLCC-F46</strain>
    </source>
</reference>
<evidence type="ECO:0000313" key="2">
    <source>
        <dbReference type="EMBL" id="MFB2876357.1"/>
    </source>
</evidence>
<dbReference type="InterPro" id="IPR009781">
    <property type="entry name" value="DUF1345"/>
</dbReference>
<sequence length="223" mass="25135">MKLAVIRHQIEQPKSRLLISLGVAFVIFLFCVPRGLELQFLAAWTGGVICFLFLIWSMMFRANAAQTRRRSQQQELDSWLIFLLAIGATLSSLFVIGFILVKYKNTLGLEVGLSIIAVFCSWLLVHTLFAHHYASFYYRPVKENSPSDSKQAYNGGLKFVGEMPPCYSDFLYFAFVIGMTAQTSDIPIIKSAMRRLSLGQMIISYYFYSVIIALGVSLVTGLI</sequence>
<comment type="caution">
    <text evidence="2">The sequence shown here is derived from an EMBL/GenBank/DDBJ whole genome shotgun (WGS) entry which is preliminary data.</text>
</comment>
<name>A0ABV4X1N4_9CYAN</name>
<feature type="transmembrane region" description="Helical" evidence="1">
    <location>
        <begin position="41"/>
        <end position="59"/>
    </location>
</feature>
<gene>
    <name evidence="2" type="ORF">ACE1CC_05645</name>
</gene>
<dbReference type="Pfam" id="PF07077">
    <property type="entry name" value="DUF1345"/>
    <property type="match status" value="1"/>
</dbReference>
<feature type="transmembrane region" description="Helical" evidence="1">
    <location>
        <begin position="79"/>
        <end position="101"/>
    </location>
</feature>
<organism evidence="2 3">
    <name type="scientific">Floridaenema aerugineum BLCC-F46</name>
    <dbReference type="NCBI Taxonomy" id="3153654"/>
    <lineage>
        <taxon>Bacteria</taxon>
        <taxon>Bacillati</taxon>
        <taxon>Cyanobacteriota</taxon>
        <taxon>Cyanophyceae</taxon>
        <taxon>Oscillatoriophycideae</taxon>
        <taxon>Aerosakkonematales</taxon>
        <taxon>Aerosakkonemataceae</taxon>
        <taxon>Floridanema</taxon>
        <taxon>Floridanema aerugineum</taxon>
    </lineage>
</organism>
<keyword evidence="1" id="KW-0812">Transmembrane</keyword>
<keyword evidence="1" id="KW-0472">Membrane</keyword>
<keyword evidence="1" id="KW-1133">Transmembrane helix</keyword>
<proteinExistence type="predicted"/>
<dbReference type="RefSeq" id="WP_413269494.1">
    <property type="nucleotide sequence ID" value="NZ_JBHFNQ010000048.1"/>
</dbReference>
<dbReference type="EMBL" id="JBHFNQ010000048">
    <property type="protein sequence ID" value="MFB2876357.1"/>
    <property type="molecule type" value="Genomic_DNA"/>
</dbReference>
<feature type="transmembrane region" description="Helical" evidence="1">
    <location>
        <begin position="17"/>
        <end position="35"/>
    </location>
</feature>
<dbReference type="Proteomes" id="UP001576774">
    <property type="component" value="Unassembled WGS sequence"/>
</dbReference>
<evidence type="ECO:0000313" key="3">
    <source>
        <dbReference type="Proteomes" id="UP001576774"/>
    </source>
</evidence>
<evidence type="ECO:0000256" key="1">
    <source>
        <dbReference type="SAM" id="Phobius"/>
    </source>
</evidence>
<protein>
    <submittedName>
        <fullName evidence="2">DUF1345 domain-containing protein</fullName>
    </submittedName>
</protein>
<accession>A0ABV4X1N4</accession>